<evidence type="ECO:0000313" key="2">
    <source>
        <dbReference type="EMBL" id="AMQ57777.1"/>
    </source>
</evidence>
<dbReference type="EMBL" id="CP012836">
    <property type="protein sequence ID" value="AMQ57777.1"/>
    <property type="molecule type" value="Genomic_DNA"/>
</dbReference>
<dbReference type="PROSITE" id="PS51257">
    <property type="entry name" value="PROKAR_LIPOPROTEIN"/>
    <property type="match status" value="1"/>
</dbReference>
<proteinExistence type="predicted"/>
<dbReference type="RefSeq" id="WP_148660258.1">
    <property type="nucleotide sequence ID" value="NZ_CP012836.1"/>
</dbReference>
<keyword evidence="1" id="KW-0732">Signal</keyword>
<sequence>MRKSILIFACMLVFMGCSENPGPAACGVENPIENLPWLKNAVQEAQSWEFSEYSYLIQASYQGNTVFYFGSCCPFCNWAVIIRDCQGNQIENVDLGQLKDQQTIWKPKNSVCENI</sequence>
<feature type="signal peptide" evidence="1">
    <location>
        <begin position="1"/>
        <end position="24"/>
    </location>
</feature>
<accession>A0A142ERM2</accession>
<reference evidence="3" key="1">
    <citation type="submission" date="2015-09" db="EMBL/GenBank/DDBJ databases">
        <title>Complete sequence of Algoriphagus sp. M8-2.</title>
        <authorList>
            <person name="Shintani M."/>
        </authorList>
    </citation>
    <scope>NUCLEOTIDE SEQUENCE [LARGE SCALE GENOMIC DNA]</scope>
    <source>
        <strain evidence="3">M8-2</strain>
    </source>
</reference>
<reference evidence="2 3" key="2">
    <citation type="journal article" date="2016" name="Genome Announc.">
        <title>Complete Genome Sequence of Algoriphagus sp. Strain M8-2, Isolated from a Brackish Lake.</title>
        <authorList>
            <person name="Muraguchi Y."/>
            <person name="Kushimoto K."/>
            <person name="Ohtsubo Y."/>
            <person name="Suzuki T."/>
            <person name="Dohra H."/>
            <person name="Kimbara K."/>
            <person name="Shintani M."/>
        </authorList>
    </citation>
    <scope>NUCLEOTIDE SEQUENCE [LARGE SCALE GENOMIC DNA]</scope>
    <source>
        <strain evidence="2 3">M8-2</strain>
    </source>
</reference>
<evidence type="ECO:0000256" key="1">
    <source>
        <dbReference type="SAM" id="SignalP"/>
    </source>
</evidence>
<dbReference type="Proteomes" id="UP000073816">
    <property type="component" value="Chromosome"/>
</dbReference>
<keyword evidence="3" id="KW-1185">Reference proteome</keyword>
<name>A0A142ERM2_9BACT</name>
<feature type="chain" id="PRO_5007494319" evidence="1">
    <location>
        <begin position="25"/>
        <end position="115"/>
    </location>
</feature>
<organism evidence="2 3">
    <name type="scientific">Algoriphagus sanaruensis</name>
    <dbReference type="NCBI Taxonomy" id="1727163"/>
    <lineage>
        <taxon>Bacteria</taxon>
        <taxon>Pseudomonadati</taxon>
        <taxon>Bacteroidota</taxon>
        <taxon>Cytophagia</taxon>
        <taxon>Cytophagales</taxon>
        <taxon>Cyclobacteriaceae</taxon>
        <taxon>Algoriphagus</taxon>
    </lineage>
</organism>
<gene>
    <name evidence="2" type="ORF">AO498_15085</name>
</gene>
<dbReference type="KEGG" id="alm:AO498_15085"/>
<evidence type="ECO:0000313" key="3">
    <source>
        <dbReference type="Proteomes" id="UP000073816"/>
    </source>
</evidence>
<dbReference type="PATRIC" id="fig|1727163.4.peg.3170"/>
<protein>
    <submittedName>
        <fullName evidence="2">Uncharacterized protein</fullName>
    </submittedName>
</protein>
<dbReference type="AlphaFoldDB" id="A0A142ERM2"/>
<dbReference type="OrthoDB" id="1098690at2"/>